<evidence type="ECO:0000313" key="2">
    <source>
        <dbReference type="Proteomes" id="UP000295252"/>
    </source>
</evidence>
<proteinExistence type="predicted"/>
<dbReference type="Proteomes" id="UP000295252">
    <property type="component" value="Chromosome IV"/>
</dbReference>
<protein>
    <submittedName>
        <fullName evidence="1">Uncharacterized protein</fullName>
    </submittedName>
</protein>
<evidence type="ECO:0000313" key="1">
    <source>
        <dbReference type="EMBL" id="CDP06808.1"/>
    </source>
</evidence>
<dbReference type="InParanoid" id="A0A068UGP8"/>
<dbReference type="EMBL" id="HG739107">
    <property type="protein sequence ID" value="CDP06808.1"/>
    <property type="molecule type" value="Genomic_DNA"/>
</dbReference>
<reference evidence="2" key="1">
    <citation type="journal article" date="2014" name="Science">
        <title>The coffee genome provides insight into the convergent evolution of caffeine biosynthesis.</title>
        <authorList>
            <person name="Denoeud F."/>
            <person name="Carretero-Paulet L."/>
            <person name="Dereeper A."/>
            <person name="Droc G."/>
            <person name="Guyot R."/>
            <person name="Pietrella M."/>
            <person name="Zheng C."/>
            <person name="Alberti A."/>
            <person name="Anthony F."/>
            <person name="Aprea G."/>
            <person name="Aury J.M."/>
            <person name="Bento P."/>
            <person name="Bernard M."/>
            <person name="Bocs S."/>
            <person name="Campa C."/>
            <person name="Cenci A."/>
            <person name="Combes M.C."/>
            <person name="Crouzillat D."/>
            <person name="Da Silva C."/>
            <person name="Daddiego L."/>
            <person name="De Bellis F."/>
            <person name="Dussert S."/>
            <person name="Garsmeur O."/>
            <person name="Gayraud T."/>
            <person name="Guignon V."/>
            <person name="Jahn K."/>
            <person name="Jamilloux V."/>
            <person name="Joet T."/>
            <person name="Labadie K."/>
            <person name="Lan T."/>
            <person name="Leclercq J."/>
            <person name="Lepelley M."/>
            <person name="Leroy T."/>
            <person name="Li L.T."/>
            <person name="Librado P."/>
            <person name="Lopez L."/>
            <person name="Munoz A."/>
            <person name="Noel B."/>
            <person name="Pallavicini A."/>
            <person name="Perrotta G."/>
            <person name="Poncet V."/>
            <person name="Pot D."/>
            <person name="Priyono X."/>
            <person name="Rigoreau M."/>
            <person name="Rouard M."/>
            <person name="Rozas J."/>
            <person name="Tranchant-Dubreuil C."/>
            <person name="VanBuren R."/>
            <person name="Zhang Q."/>
            <person name="Andrade A.C."/>
            <person name="Argout X."/>
            <person name="Bertrand B."/>
            <person name="de Kochko A."/>
            <person name="Graziosi G."/>
            <person name="Henry R.J."/>
            <person name="Jayarama X."/>
            <person name="Ming R."/>
            <person name="Nagai C."/>
            <person name="Rounsley S."/>
            <person name="Sankoff D."/>
            <person name="Giuliano G."/>
            <person name="Albert V.A."/>
            <person name="Wincker P."/>
            <person name="Lashermes P."/>
        </authorList>
    </citation>
    <scope>NUCLEOTIDE SEQUENCE [LARGE SCALE GENOMIC DNA]</scope>
    <source>
        <strain evidence="2">cv. DH200-94</strain>
    </source>
</reference>
<name>A0A068UGP8_COFCA</name>
<accession>A0A068UGP8</accession>
<dbReference type="Gramene" id="CDP06808">
    <property type="protein sequence ID" value="CDP06808"/>
    <property type="gene ID" value="GSCOC_T00023796001"/>
</dbReference>
<organism evidence="1 2">
    <name type="scientific">Coffea canephora</name>
    <name type="common">Robusta coffee</name>
    <dbReference type="NCBI Taxonomy" id="49390"/>
    <lineage>
        <taxon>Eukaryota</taxon>
        <taxon>Viridiplantae</taxon>
        <taxon>Streptophyta</taxon>
        <taxon>Embryophyta</taxon>
        <taxon>Tracheophyta</taxon>
        <taxon>Spermatophyta</taxon>
        <taxon>Magnoliopsida</taxon>
        <taxon>eudicotyledons</taxon>
        <taxon>Gunneridae</taxon>
        <taxon>Pentapetalae</taxon>
        <taxon>asterids</taxon>
        <taxon>lamiids</taxon>
        <taxon>Gentianales</taxon>
        <taxon>Rubiaceae</taxon>
        <taxon>Ixoroideae</taxon>
        <taxon>Gardenieae complex</taxon>
        <taxon>Bertiereae - Coffeeae clade</taxon>
        <taxon>Coffeeae</taxon>
        <taxon>Coffea</taxon>
    </lineage>
</organism>
<gene>
    <name evidence="1" type="ORF">GSCOC_T00023796001</name>
</gene>
<keyword evidence="2" id="KW-1185">Reference proteome</keyword>
<dbReference type="AlphaFoldDB" id="A0A068UGP8"/>
<sequence length="76" mass="8778">MILGNEMSEMRVSSSIRCPMNWKTRMSRFADRFNLASEMPLKLPKTIVKPVHGDYTIATSTRAFSIVRILLYLIDK</sequence>